<evidence type="ECO:0000313" key="2">
    <source>
        <dbReference type="EMBL" id="ETO17218.1"/>
    </source>
</evidence>
<reference evidence="2 3" key="1">
    <citation type="journal article" date="2013" name="Curr. Biol.">
        <title>The Genome of the Foraminiferan Reticulomyxa filosa.</title>
        <authorList>
            <person name="Glockner G."/>
            <person name="Hulsmann N."/>
            <person name="Schleicher M."/>
            <person name="Noegel A.A."/>
            <person name="Eichinger L."/>
            <person name="Gallinger C."/>
            <person name="Pawlowski J."/>
            <person name="Sierra R."/>
            <person name="Euteneuer U."/>
            <person name="Pillet L."/>
            <person name="Moustafa A."/>
            <person name="Platzer M."/>
            <person name="Groth M."/>
            <person name="Szafranski K."/>
            <person name="Schliwa M."/>
        </authorList>
    </citation>
    <scope>NUCLEOTIDE SEQUENCE [LARGE SCALE GENOMIC DNA]</scope>
</reference>
<gene>
    <name evidence="2" type="ORF">RFI_20110</name>
</gene>
<keyword evidence="3" id="KW-1185">Reference proteome</keyword>
<organism evidence="2 3">
    <name type="scientific">Reticulomyxa filosa</name>
    <dbReference type="NCBI Taxonomy" id="46433"/>
    <lineage>
        <taxon>Eukaryota</taxon>
        <taxon>Sar</taxon>
        <taxon>Rhizaria</taxon>
        <taxon>Retaria</taxon>
        <taxon>Foraminifera</taxon>
        <taxon>Monothalamids</taxon>
        <taxon>Reticulomyxidae</taxon>
        <taxon>Reticulomyxa</taxon>
    </lineage>
</organism>
<accession>X6MTA1</accession>
<feature type="region of interest" description="Disordered" evidence="1">
    <location>
        <begin position="116"/>
        <end position="169"/>
    </location>
</feature>
<feature type="compositionally biased region" description="Acidic residues" evidence="1">
    <location>
        <begin position="72"/>
        <end position="86"/>
    </location>
</feature>
<dbReference type="AlphaFoldDB" id="X6MTA1"/>
<protein>
    <submittedName>
        <fullName evidence="2">Uncharacterized protein</fullName>
    </submittedName>
</protein>
<feature type="compositionally biased region" description="Acidic residues" evidence="1">
    <location>
        <begin position="126"/>
        <end position="149"/>
    </location>
</feature>
<sequence>TVIVKGNQQNVEVVLPSKGKASKITGSNRKGKTSVQFRDPIADCQEISPIMNGQSIRQARALQRLFDNGGDVDDDFELDGDDDNDDGVSGFNGFTQIEDESDEDVEVFNQDMIKDQDVEWPQLSLTDDDEAKIMEIEEQDETDEEEEEEQHIRFFDKNGQGKKKGKIRK</sequence>
<comment type="caution">
    <text evidence="2">The sequence shown here is derived from an EMBL/GenBank/DDBJ whole genome shotgun (WGS) entry which is preliminary data.</text>
</comment>
<dbReference type="Proteomes" id="UP000023152">
    <property type="component" value="Unassembled WGS sequence"/>
</dbReference>
<evidence type="ECO:0000313" key="3">
    <source>
        <dbReference type="Proteomes" id="UP000023152"/>
    </source>
</evidence>
<dbReference type="EMBL" id="ASPP01017081">
    <property type="protein sequence ID" value="ETO17218.1"/>
    <property type="molecule type" value="Genomic_DNA"/>
</dbReference>
<proteinExistence type="predicted"/>
<feature type="non-terminal residue" evidence="2">
    <location>
        <position position="1"/>
    </location>
</feature>
<name>X6MTA1_RETFI</name>
<evidence type="ECO:0000256" key="1">
    <source>
        <dbReference type="SAM" id="MobiDB-lite"/>
    </source>
</evidence>
<feature type="compositionally biased region" description="Basic residues" evidence="1">
    <location>
        <begin position="160"/>
        <end position="169"/>
    </location>
</feature>
<feature type="region of interest" description="Disordered" evidence="1">
    <location>
        <begin position="72"/>
        <end position="92"/>
    </location>
</feature>